<evidence type="ECO:0000259" key="2">
    <source>
        <dbReference type="PROSITE" id="PS50013"/>
    </source>
</evidence>
<dbReference type="EMBL" id="KN818225">
    <property type="protein sequence ID" value="KIL69825.1"/>
    <property type="molecule type" value="Genomic_DNA"/>
</dbReference>
<dbReference type="PROSITE" id="PS50013">
    <property type="entry name" value="CHROMO_2"/>
    <property type="match status" value="1"/>
</dbReference>
<feature type="compositionally biased region" description="Low complexity" evidence="1">
    <location>
        <begin position="259"/>
        <end position="273"/>
    </location>
</feature>
<dbReference type="HOGENOM" id="CLU_019187_0_0_1"/>
<keyword evidence="4" id="KW-1185">Reference proteome</keyword>
<feature type="compositionally biased region" description="Basic and acidic residues" evidence="1">
    <location>
        <begin position="77"/>
        <end position="97"/>
    </location>
</feature>
<feature type="compositionally biased region" description="Polar residues" evidence="1">
    <location>
        <begin position="65"/>
        <end position="76"/>
    </location>
</feature>
<dbReference type="InterPro" id="IPR016197">
    <property type="entry name" value="Chromo-like_dom_sf"/>
</dbReference>
<feature type="region of interest" description="Disordered" evidence="1">
    <location>
        <begin position="48"/>
        <end position="224"/>
    </location>
</feature>
<dbReference type="InParanoid" id="A0A0C2T1X1"/>
<dbReference type="STRING" id="946122.A0A0C2T1X1"/>
<feature type="domain" description="Chromo" evidence="2">
    <location>
        <begin position="1"/>
        <end position="39"/>
    </location>
</feature>
<dbReference type="GO" id="GO:0006338">
    <property type="term" value="P:chromatin remodeling"/>
    <property type="evidence" value="ECO:0007669"/>
    <property type="project" value="UniProtKB-ARBA"/>
</dbReference>
<gene>
    <name evidence="3" type="ORF">M378DRAFT_68823</name>
</gene>
<feature type="non-terminal residue" evidence="3">
    <location>
        <position position="1"/>
    </location>
</feature>
<feature type="compositionally biased region" description="Polar residues" evidence="1">
    <location>
        <begin position="156"/>
        <end position="166"/>
    </location>
</feature>
<dbReference type="InterPro" id="IPR023780">
    <property type="entry name" value="Chromo_domain"/>
</dbReference>
<dbReference type="AlphaFoldDB" id="A0A0C2T1X1"/>
<dbReference type="Pfam" id="PF00385">
    <property type="entry name" value="Chromo"/>
    <property type="match status" value="1"/>
</dbReference>
<dbReference type="OrthoDB" id="2447764at2759"/>
<feature type="compositionally biased region" description="Polar residues" evidence="1">
    <location>
        <begin position="197"/>
        <end position="206"/>
    </location>
</feature>
<evidence type="ECO:0000313" key="3">
    <source>
        <dbReference type="EMBL" id="KIL69825.1"/>
    </source>
</evidence>
<organism evidence="3 4">
    <name type="scientific">Amanita muscaria (strain Koide BX008)</name>
    <dbReference type="NCBI Taxonomy" id="946122"/>
    <lineage>
        <taxon>Eukaryota</taxon>
        <taxon>Fungi</taxon>
        <taxon>Dikarya</taxon>
        <taxon>Basidiomycota</taxon>
        <taxon>Agaricomycotina</taxon>
        <taxon>Agaricomycetes</taxon>
        <taxon>Agaricomycetidae</taxon>
        <taxon>Agaricales</taxon>
        <taxon>Pluteineae</taxon>
        <taxon>Amanitaceae</taxon>
        <taxon>Amanita</taxon>
    </lineage>
</organism>
<dbReference type="InterPro" id="IPR000953">
    <property type="entry name" value="Chromo/chromo_shadow_dom"/>
</dbReference>
<feature type="compositionally biased region" description="Basic and acidic residues" evidence="1">
    <location>
        <begin position="315"/>
        <end position="324"/>
    </location>
</feature>
<evidence type="ECO:0000256" key="1">
    <source>
        <dbReference type="SAM" id="MobiDB-lite"/>
    </source>
</evidence>
<protein>
    <recommendedName>
        <fullName evidence="2">Chromo domain-containing protein</fullName>
    </recommendedName>
</protein>
<name>A0A0C2T1X1_AMAMK</name>
<dbReference type="Proteomes" id="UP000054549">
    <property type="component" value="Unassembled WGS sequence"/>
</dbReference>
<dbReference type="SUPFAM" id="SSF54160">
    <property type="entry name" value="Chromo domain-like"/>
    <property type="match status" value="1"/>
</dbReference>
<proteinExistence type="predicted"/>
<dbReference type="Gene3D" id="2.40.50.40">
    <property type="match status" value="1"/>
</dbReference>
<feature type="region of interest" description="Disordered" evidence="1">
    <location>
        <begin position="257"/>
        <end position="296"/>
    </location>
</feature>
<evidence type="ECO:0000313" key="4">
    <source>
        <dbReference type="Proteomes" id="UP000054549"/>
    </source>
</evidence>
<accession>A0A0C2T1X1</accession>
<reference evidence="3 4" key="1">
    <citation type="submission" date="2014-04" db="EMBL/GenBank/DDBJ databases">
        <title>Evolutionary Origins and Diversification of the Mycorrhizal Mutualists.</title>
        <authorList>
            <consortium name="DOE Joint Genome Institute"/>
            <consortium name="Mycorrhizal Genomics Consortium"/>
            <person name="Kohler A."/>
            <person name="Kuo A."/>
            <person name="Nagy L.G."/>
            <person name="Floudas D."/>
            <person name="Copeland A."/>
            <person name="Barry K.W."/>
            <person name="Cichocki N."/>
            <person name="Veneault-Fourrey C."/>
            <person name="LaButti K."/>
            <person name="Lindquist E.A."/>
            <person name="Lipzen A."/>
            <person name="Lundell T."/>
            <person name="Morin E."/>
            <person name="Murat C."/>
            <person name="Riley R."/>
            <person name="Ohm R."/>
            <person name="Sun H."/>
            <person name="Tunlid A."/>
            <person name="Henrissat B."/>
            <person name="Grigoriev I.V."/>
            <person name="Hibbett D.S."/>
            <person name="Martin F."/>
        </authorList>
    </citation>
    <scope>NUCLEOTIDE SEQUENCE [LARGE SCALE GENOMIC DNA]</scope>
    <source>
        <strain evidence="3 4">Koide BX008</strain>
    </source>
</reference>
<feature type="region of interest" description="Disordered" evidence="1">
    <location>
        <begin position="314"/>
        <end position="341"/>
    </location>
</feature>
<sequence length="607" mass="66858">WKGYGPEDDTWEPIESFDESEEVIEAFWERVNSGGRDFRDISKFKLGEIFVQTGPPRRKRKRQNQDLASSATTSPTKQEEPRQTTKHEEHADSDKDKRPKKRSKDSDVRPRGVATTIDSPVSVSDKGNRNGTNKTPHTVHKVISSPPARRHRVTRRVTSPDTVSPSEQEENDDSAVFDVGLFGSPIEPAKELHDDSPSPSKNNTSLLKKPAVPSPPSLLPIVKKPLHRSSKPLIKLVDDPQMEAMEGAITVKARLMGRNTSTANANETSNQASGARMQPLRSKPGPGRSSIGLKKNTSSLLTFEKGALKTVKGKYTKDKAKKSESAASDDLPQADPPDLNVELPTASELLDLAGLDSQTPEPLPSYESVAPVDEEIPSENASELQVRRDNNTMQVNVLYICDNLLPASSSIGVPQTSSPAIWKRSTIFDPLIRGPDPEDEKDLPSKVPGSVPFRLNLDHSFSITVHLSSASTPSLDSPAASRTITRPGAFYKGNYAFDICKTIHTVGSSGFVTMAFDAKDEDKKHFQRFCDRLCDGELFIVPAGIEVLAFWSVENVALTQGLNIDPIPDVQGKVLFSKIIVDNYSEYSEIVTYADPVPWLQYMEKHQ</sequence>